<evidence type="ECO:0000313" key="1">
    <source>
        <dbReference type="EMBL" id="MFB9627610.1"/>
    </source>
</evidence>
<dbReference type="RefSeq" id="WP_344988273.1">
    <property type="nucleotide sequence ID" value="NZ_BAAAXV010000002.1"/>
</dbReference>
<name>A0ABV5S7E5_9ACTN</name>
<gene>
    <name evidence="1" type="ORF">ACFFSA_31400</name>
</gene>
<accession>A0ABV5S7E5</accession>
<proteinExistence type="predicted"/>
<dbReference type="Proteomes" id="UP001589532">
    <property type="component" value="Unassembled WGS sequence"/>
</dbReference>
<protein>
    <submittedName>
        <fullName evidence="1">Uncharacterized protein</fullName>
    </submittedName>
</protein>
<comment type="caution">
    <text evidence="1">The sequence shown here is derived from an EMBL/GenBank/DDBJ whole genome shotgun (WGS) entry which is preliminary data.</text>
</comment>
<organism evidence="1 2">
    <name type="scientific">Nonomuraea helvata</name>
    <dbReference type="NCBI Taxonomy" id="37484"/>
    <lineage>
        <taxon>Bacteria</taxon>
        <taxon>Bacillati</taxon>
        <taxon>Actinomycetota</taxon>
        <taxon>Actinomycetes</taxon>
        <taxon>Streptosporangiales</taxon>
        <taxon>Streptosporangiaceae</taxon>
        <taxon>Nonomuraea</taxon>
    </lineage>
</organism>
<sequence>MPNVNVAADREYELTHPLVKICELRHPTSCVTVYLDRERNLRQAIRVKIHPETPVETLEAIEVIQGLSINPDLFPHDNMRRFPKRLNGGKKKIHFARSVVCADITAFDRLLQTLATE</sequence>
<keyword evidence="2" id="KW-1185">Reference proteome</keyword>
<reference evidence="1 2" key="1">
    <citation type="submission" date="2024-09" db="EMBL/GenBank/DDBJ databases">
        <authorList>
            <person name="Sun Q."/>
            <person name="Mori K."/>
        </authorList>
    </citation>
    <scope>NUCLEOTIDE SEQUENCE [LARGE SCALE GENOMIC DNA]</scope>
    <source>
        <strain evidence="1 2">JCM 3143</strain>
    </source>
</reference>
<evidence type="ECO:0000313" key="2">
    <source>
        <dbReference type="Proteomes" id="UP001589532"/>
    </source>
</evidence>
<dbReference type="EMBL" id="JBHMBW010000035">
    <property type="protein sequence ID" value="MFB9627610.1"/>
    <property type="molecule type" value="Genomic_DNA"/>
</dbReference>